<name>A0A0P1B134_PLAHL</name>
<protein>
    <submittedName>
        <fullName evidence="1">Uncharacterized protein</fullName>
    </submittedName>
</protein>
<evidence type="ECO:0000313" key="1">
    <source>
        <dbReference type="EMBL" id="CEG47776.1"/>
    </source>
</evidence>
<keyword evidence="2" id="KW-1185">Reference proteome</keyword>
<accession>A0A0P1B134</accession>
<dbReference type="EMBL" id="CCYD01002864">
    <property type="protein sequence ID" value="CEG47776.1"/>
    <property type="molecule type" value="Genomic_DNA"/>
</dbReference>
<dbReference type="RefSeq" id="XP_024584145.1">
    <property type="nucleotide sequence ID" value="XM_024718781.1"/>
</dbReference>
<organism evidence="1 2">
    <name type="scientific">Plasmopara halstedii</name>
    <name type="common">Downy mildew of sunflower</name>
    <dbReference type="NCBI Taxonomy" id="4781"/>
    <lineage>
        <taxon>Eukaryota</taxon>
        <taxon>Sar</taxon>
        <taxon>Stramenopiles</taxon>
        <taxon>Oomycota</taxon>
        <taxon>Peronosporomycetes</taxon>
        <taxon>Peronosporales</taxon>
        <taxon>Peronosporaceae</taxon>
        <taxon>Plasmopara</taxon>
    </lineage>
</organism>
<sequence>MDKKRQLQSAFAILTCGLDTFEELLLHGLTLEGCMLLPLLHLSRDHKMRLVIWEPLLVRQNLDRSWSSVQTRASHRQGIPKRWISTDSCLQDLINSVEKVPHSDCMRILQALKN</sequence>
<dbReference type="GeneID" id="36400167"/>
<reference evidence="2" key="1">
    <citation type="submission" date="2014-09" db="EMBL/GenBank/DDBJ databases">
        <authorList>
            <person name="Sharma Rahul"/>
            <person name="Thines Marco"/>
        </authorList>
    </citation>
    <scope>NUCLEOTIDE SEQUENCE [LARGE SCALE GENOMIC DNA]</scope>
</reference>
<evidence type="ECO:0000313" key="2">
    <source>
        <dbReference type="Proteomes" id="UP000054928"/>
    </source>
</evidence>
<dbReference type="Proteomes" id="UP000054928">
    <property type="component" value="Unassembled WGS sequence"/>
</dbReference>
<proteinExistence type="predicted"/>
<dbReference type="AlphaFoldDB" id="A0A0P1B134"/>